<dbReference type="InterPro" id="IPR000718">
    <property type="entry name" value="Peptidase_M13"/>
</dbReference>
<dbReference type="AlphaFoldDB" id="A0A367IRB0"/>
<feature type="domain" description="Peptidase M13 N-terminal" evidence="8">
    <location>
        <begin position="2"/>
        <end position="413"/>
    </location>
</feature>
<keyword evidence="4" id="KW-0378">Hydrolase</keyword>
<dbReference type="Pfam" id="PF01431">
    <property type="entry name" value="Peptidase_M13"/>
    <property type="match status" value="1"/>
</dbReference>
<feature type="domain" description="Peptidase M13 C-terminal" evidence="7">
    <location>
        <begin position="478"/>
        <end position="521"/>
    </location>
</feature>
<dbReference type="GO" id="GO:0046872">
    <property type="term" value="F:metal ion binding"/>
    <property type="evidence" value="ECO:0007669"/>
    <property type="project" value="UniProtKB-KW"/>
</dbReference>
<dbReference type="InterPro" id="IPR018497">
    <property type="entry name" value="Peptidase_M13_C"/>
</dbReference>
<dbReference type="Gene3D" id="1.10.1380.10">
    <property type="entry name" value="Neutral endopeptidase , domain2"/>
    <property type="match status" value="1"/>
</dbReference>
<evidence type="ECO:0000256" key="4">
    <source>
        <dbReference type="ARBA" id="ARBA00022801"/>
    </source>
</evidence>
<dbReference type="GO" id="GO:0004222">
    <property type="term" value="F:metalloendopeptidase activity"/>
    <property type="evidence" value="ECO:0007669"/>
    <property type="project" value="InterPro"/>
</dbReference>
<accession>A0A367IRB0</accession>
<feature type="non-terminal residue" evidence="9">
    <location>
        <position position="522"/>
    </location>
</feature>
<sequence>GSWLNSLDVAQRYAQGEYYSVFAQTQNESLNKIVDILEGNYQDIGQHLNTNANGFHMDDQAITDKANFEFIKSYYDVCTNRDLTASLGPTSMFDDFVLIQHQLFPLNATTHHYASILAFFTQQGIVNTLLATDYSMSDTNHLLNDVYFYGPDAAQIPEFEHPSVAKAIASILARPDNQTDNAQFAIQQSQQTGFEFWTDEKIASAAIHYVDLMQQLKNLTQMSTDYSNITLEDAQKAISTVDLLAYLGHLVEGLDASTAHGFTFKADLGYLQKLNTLLLETPDQTLQEYFVIEYLLEKSIYISLPPTNTTNTTMALSMRDWIDKKLSRRAPSTPQSVKQACASDVSKTFPDAIGRYFVLDSFGGLDDKQALSSFVDTLKQSWLRQIPHASFLDEQTAIQAYNKIDLLKPHVAYRNASPDWQDPASLQLYYANQTIDTRSYYKAKQSASLENSKRYWKRLLELNPEVTWSTDGYPEQVNAFYITQKNQIEIPIGILQKPMYSTGVPKYINYGALGSAIGHELV</sequence>
<dbReference type="InterPro" id="IPR008753">
    <property type="entry name" value="Peptidase_M13_N"/>
</dbReference>
<dbReference type="PROSITE" id="PS51885">
    <property type="entry name" value="NEPRILYSIN"/>
    <property type="match status" value="1"/>
</dbReference>
<feature type="non-terminal residue" evidence="9">
    <location>
        <position position="1"/>
    </location>
</feature>
<keyword evidence="3" id="KW-0479">Metal-binding</keyword>
<reference evidence="9 10" key="1">
    <citation type="journal article" date="2018" name="G3 (Bethesda)">
        <title>Phylogenetic and Phylogenomic Definition of Rhizopus Species.</title>
        <authorList>
            <person name="Gryganskyi A.P."/>
            <person name="Golan J."/>
            <person name="Dolatabadi S."/>
            <person name="Mondo S."/>
            <person name="Robb S."/>
            <person name="Idnurm A."/>
            <person name="Muszewska A."/>
            <person name="Steczkiewicz K."/>
            <person name="Masonjones S."/>
            <person name="Liao H.L."/>
            <person name="Gajdeczka M.T."/>
            <person name="Anike F."/>
            <person name="Vuek A."/>
            <person name="Anishchenko I.M."/>
            <person name="Voigt K."/>
            <person name="de Hoog G.S."/>
            <person name="Smith M.E."/>
            <person name="Heitman J."/>
            <person name="Vilgalys R."/>
            <person name="Stajich J.E."/>
        </authorList>
    </citation>
    <scope>NUCLEOTIDE SEQUENCE [LARGE SCALE GENOMIC DNA]</scope>
    <source>
        <strain evidence="9 10">LSU 92-RS-03</strain>
    </source>
</reference>
<name>A0A367IRB0_RHIST</name>
<dbReference type="PANTHER" id="PTHR11733">
    <property type="entry name" value="ZINC METALLOPROTEASE FAMILY M13 NEPRILYSIN-RELATED"/>
    <property type="match status" value="1"/>
</dbReference>
<evidence type="ECO:0000259" key="7">
    <source>
        <dbReference type="Pfam" id="PF01431"/>
    </source>
</evidence>
<organism evidence="9 10">
    <name type="scientific">Rhizopus stolonifer</name>
    <name type="common">Rhizopus nigricans</name>
    <dbReference type="NCBI Taxonomy" id="4846"/>
    <lineage>
        <taxon>Eukaryota</taxon>
        <taxon>Fungi</taxon>
        <taxon>Fungi incertae sedis</taxon>
        <taxon>Mucoromycota</taxon>
        <taxon>Mucoromycotina</taxon>
        <taxon>Mucoromycetes</taxon>
        <taxon>Mucorales</taxon>
        <taxon>Mucorineae</taxon>
        <taxon>Rhizopodaceae</taxon>
        <taxon>Rhizopus</taxon>
    </lineage>
</organism>
<gene>
    <name evidence="9" type="ORF">CU098_000488</name>
</gene>
<keyword evidence="10" id="KW-1185">Reference proteome</keyword>
<evidence type="ECO:0000259" key="8">
    <source>
        <dbReference type="Pfam" id="PF05649"/>
    </source>
</evidence>
<dbReference type="EMBL" id="PJQM01006121">
    <property type="protein sequence ID" value="RCH80213.1"/>
    <property type="molecule type" value="Genomic_DNA"/>
</dbReference>
<dbReference type="InterPro" id="IPR024079">
    <property type="entry name" value="MetalloPept_cat_dom_sf"/>
</dbReference>
<keyword evidence="2" id="KW-0645">Protease</keyword>
<dbReference type="InterPro" id="IPR042089">
    <property type="entry name" value="Peptidase_M13_dom_2"/>
</dbReference>
<evidence type="ECO:0000256" key="3">
    <source>
        <dbReference type="ARBA" id="ARBA00022723"/>
    </source>
</evidence>
<evidence type="ECO:0000313" key="10">
    <source>
        <dbReference type="Proteomes" id="UP000253551"/>
    </source>
</evidence>
<keyword evidence="6" id="KW-0482">Metalloprotease</keyword>
<dbReference type="GO" id="GO:0005886">
    <property type="term" value="C:plasma membrane"/>
    <property type="evidence" value="ECO:0007669"/>
    <property type="project" value="TreeGrafter"/>
</dbReference>
<evidence type="ECO:0000256" key="2">
    <source>
        <dbReference type="ARBA" id="ARBA00022670"/>
    </source>
</evidence>
<protein>
    <recommendedName>
        <fullName evidence="11">Peptidase M13 N-terminal domain-containing protein</fullName>
    </recommendedName>
</protein>
<dbReference type="Pfam" id="PF05649">
    <property type="entry name" value="Peptidase_M13_N"/>
    <property type="match status" value="1"/>
</dbReference>
<dbReference type="PRINTS" id="PR00786">
    <property type="entry name" value="NEPRILYSIN"/>
</dbReference>
<evidence type="ECO:0000256" key="6">
    <source>
        <dbReference type="ARBA" id="ARBA00023049"/>
    </source>
</evidence>
<dbReference type="Proteomes" id="UP000253551">
    <property type="component" value="Unassembled WGS sequence"/>
</dbReference>
<dbReference type="Gene3D" id="3.40.390.10">
    <property type="entry name" value="Collagenase (Catalytic Domain)"/>
    <property type="match status" value="1"/>
</dbReference>
<comment type="cofactor">
    <cofactor evidence="1">
        <name>Zn(2+)</name>
        <dbReference type="ChEBI" id="CHEBI:29105"/>
    </cofactor>
</comment>
<dbReference type="OrthoDB" id="6475849at2759"/>
<dbReference type="PANTHER" id="PTHR11733:SF233">
    <property type="entry name" value="PEPTIDASE M13 C-TERMINAL DOMAIN-CONTAINING PROTEIN"/>
    <property type="match status" value="1"/>
</dbReference>
<evidence type="ECO:0000313" key="9">
    <source>
        <dbReference type="EMBL" id="RCH80213.1"/>
    </source>
</evidence>
<keyword evidence="5" id="KW-0862">Zinc</keyword>
<dbReference type="GO" id="GO:0016485">
    <property type="term" value="P:protein processing"/>
    <property type="evidence" value="ECO:0007669"/>
    <property type="project" value="TreeGrafter"/>
</dbReference>
<dbReference type="STRING" id="4846.A0A367IRB0"/>
<evidence type="ECO:0000256" key="5">
    <source>
        <dbReference type="ARBA" id="ARBA00022833"/>
    </source>
</evidence>
<comment type="caution">
    <text evidence="9">The sequence shown here is derived from an EMBL/GenBank/DDBJ whole genome shotgun (WGS) entry which is preliminary data.</text>
</comment>
<dbReference type="SUPFAM" id="SSF55486">
    <property type="entry name" value="Metalloproteases ('zincins'), catalytic domain"/>
    <property type="match status" value="1"/>
</dbReference>
<evidence type="ECO:0008006" key="11">
    <source>
        <dbReference type="Google" id="ProtNLM"/>
    </source>
</evidence>
<evidence type="ECO:0000256" key="1">
    <source>
        <dbReference type="ARBA" id="ARBA00001947"/>
    </source>
</evidence>
<proteinExistence type="predicted"/>